<gene>
    <name evidence="2" type="ORF">B0H16DRAFT_1595397</name>
</gene>
<feature type="coiled-coil region" evidence="1">
    <location>
        <begin position="10"/>
        <end position="37"/>
    </location>
</feature>
<reference evidence="2" key="1">
    <citation type="submission" date="2023-03" db="EMBL/GenBank/DDBJ databases">
        <title>Massive genome expansion in bonnet fungi (Mycena s.s.) driven by repeated elements and novel gene families across ecological guilds.</title>
        <authorList>
            <consortium name="Lawrence Berkeley National Laboratory"/>
            <person name="Harder C.B."/>
            <person name="Miyauchi S."/>
            <person name="Viragh M."/>
            <person name="Kuo A."/>
            <person name="Thoen E."/>
            <person name="Andreopoulos B."/>
            <person name="Lu D."/>
            <person name="Skrede I."/>
            <person name="Drula E."/>
            <person name="Henrissat B."/>
            <person name="Morin E."/>
            <person name="Kohler A."/>
            <person name="Barry K."/>
            <person name="LaButti K."/>
            <person name="Morin E."/>
            <person name="Salamov A."/>
            <person name="Lipzen A."/>
            <person name="Mereny Z."/>
            <person name="Hegedus B."/>
            <person name="Baldrian P."/>
            <person name="Stursova M."/>
            <person name="Weitz H."/>
            <person name="Taylor A."/>
            <person name="Grigoriev I.V."/>
            <person name="Nagy L.G."/>
            <person name="Martin F."/>
            <person name="Kauserud H."/>
        </authorList>
    </citation>
    <scope>NUCLEOTIDE SEQUENCE</scope>
    <source>
        <strain evidence="2">CBHHK182m</strain>
    </source>
</reference>
<organism evidence="2 3">
    <name type="scientific">Mycena metata</name>
    <dbReference type="NCBI Taxonomy" id="1033252"/>
    <lineage>
        <taxon>Eukaryota</taxon>
        <taxon>Fungi</taxon>
        <taxon>Dikarya</taxon>
        <taxon>Basidiomycota</taxon>
        <taxon>Agaricomycotina</taxon>
        <taxon>Agaricomycetes</taxon>
        <taxon>Agaricomycetidae</taxon>
        <taxon>Agaricales</taxon>
        <taxon>Marasmiineae</taxon>
        <taxon>Mycenaceae</taxon>
        <taxon>Mycena</taxon>
    </lineage>
</organism>
<keyword evidence="3" id="KW-1185">Reference proteome</keyword>
<dbReference type="InterPro" id="IPR032675">
    <property type="entry name" value="LRR_dom_sf"/>
</dbReference>
<dbReference type="Gene3D" id="3.80.10.10">
    <property type="entry name" value="Ribonuclease Inhibitor"/>
    <property type="match status" value="1"/>
</dbReference>
<evidence type="ECO:0008006" key="4">
    <source>
        <dbReference type="Google" id="ProtNLM"/>
    </source>
</evidence>
<proteinExistence type="predicted"/>
<dbReference type="SUPFAM" id="SSF52047">
    <property type="entry name" value="RNI-like"/>
    <property type="match status" value="1"/>
</dbReference>
<evidence type="ECO:0000256" key="1">
    <source>
        <dbReference type="SAM" id="Coils"/>
    </source>
</evidence>
<protein>
    <recommendedName>
        <fullName evidence="4">F-box domain-containing protein</fullName>
    </recommendedName>
</protein>
<accession>A0AAD7HPY0</accession>
<evidence type="ECO:0000313" key="2">
    <source>
        <dbReference type="EMBL" id="KAJ7724856.1"/>
    </source>
</evidence>
<dbReference type="Proteomes" id="UP001215598">
    <property type="component" value="Unassembled WGS sequence"/>
</dbReference>
<comment type="caution">
    <text evidence="2">The sequence shown here is derived from an EMBL/GenBank/DDBJ whole genome shotgun (WGS) entry which is preliminary data.</text>
</comment>
<keyword evidence="1" id="KW-0175">Coiled coil</keyword>
<sequence length="471" mass="52408">MSAPVHLMANAALRAELHDLDLTIAELQARRKQVQARLDSINYPILTLPPEITSEIFLRCLPETRKPDVVNPKEAPLLLTHVCSAWRRIACSTPQLWNTFEVTVRQAGKPVDLEDIAETWFNRAGGLALSVKYKDCIIYAPSFARFLPALRRHARKVRSLELRVNFGDLVMIDPPLDCVLLQSLSIHLDDWENSAQPHVEIFTNGVPLLREVSMSTAPPSFLALSWQQLTKFTGELYYVEDCLDALRAMPNLTECAFSAYDLDTVAEVFSHPNIQHFTLFKSSGSDLSAGASSADLLCRVTLPALQTLELVDVDEYNLDSFLIRSAAPLRELVVRSSISSLAIQPVLSATFLALRLTLLEIWHPSGVFLMAFLETLAQDANALPSLRTLSFRGCHRDGYSGFSVDGIIDAAAVPITQRRHLAGCAQLQSFHVVSKTHPKMSVYAEARLLPFRKLKEAGMDIYIGSEEESII</sequence>
<evidence type="ECO:0000313" key="3">
    <source>
        <dbReference type="Proteomes" id="UP001215598"/>
    </source>
</evidence>
<dbReference type="EMBL" id="JARKIB010000198">
    <property type="protein sequence ID" value="KAJ7724856.1"/>
    <property type="molecule type" value="Genomic_DNA"/>
</dbReference>
<dbReference type="AlphaFoldDB" id="A0AAD7HPY0"/>
<dbReference type="Gene3D" id="1.20.1280.50">
    <property type="match status" value="1"/>
</dbReference>
<name>A0AAD7HPY0_9AGAR</name>